<dbReference type="VEuPathDB" id="FungiDB:AAP_00273"/>
<evidence type="ECO:0000313" key="18">
    <source>
        <dbReference type="EMBL" id="KZZ98012.1"/>
    </source>
</evidence>
<dbReference type="InterPro" id="IPR054478">
    <property type="entry name" value="LTN1_UBC"/>
</dbReference>
<dbReference type="FunFam" id="3.30.40.10:FF:000038">
    <property type="entry name" value="E3 ubiquitin-protein ligase listerin"/>
    <property type="match status" value="1"/>
</dbReference>
<organism evidence="18 19">
    <name type="scientific">Ascosphaera apis ARSEF 7405</name>
    <dbReference type="NCBI Taxonomy" id="392613"/>
    <lineage>
        <taxon>Eukaryota</taxon>
        <taxon>Fungi</taxon>
        <taxon>Dikarya</taxon>
        <taxon>Ascomycota</taxon>
        <taxon>Pezizomycotina</taxon>
        <taxon>Eurotiomycetes</taxon>
        <taxon>Eurotiomycetidae</taxon>
        <taxon>Onygenales</taxon>
        <taxon>Ascosphaeraceae</taxon>
        <taxon>Ascosphaera</taxon>
    </lineage>
</organism>
<dbReference type="SUPFAM" id="SSF48371">
    <property type="entry name" value="ARM repeat"/>
    <property type="match status" value="1"/>
</dbReference>
<dbReference type="InterPro" id="IPR016024">
    <property type="entry name" value="ARM-type_fold"/>
</dbReference>
<evidence type="ECO:0000256" key="6">
    <source>
        <dbReference type="ARBA" id="ARBA00017157"/>
    </source>
</evidence>
<keyword evidence="8 16" id="KW-0808">Transferase</keyword>
<dbReference type="CDD" id="cd16491">
    <property type="entry name" value="RING-CH-C4HC3_LTN1"/>
    <property type="match status" value="1"/>
</dbReference>
<dbReference type="SMART" id="SM00744">
    <property type="entry name" value="RINGv"/>
    <property type="match status" value="1"/>
</dbReference>
<comment type="caution">
    <text evidence="18">The sequence shown here is derived from an EMBL/GenBank/DDBJ whole genome shotgun (WGS) entry which is preliminary data.</text>
</comment>
<evidence type="ECO:0000256" key="10">
    <source>
        <dbReference type="ARBA" id="ARBA00022737"/>
    </source>
</evidence>
<comment type="subunit">
    <text evidence="16">Component of the ribosome quality control complex (RQC).</text>
</comment>
<dbReference type="Gene3D" id="3.30.40.10">
    <property type="entry name" value="Zinc/RING finger domain, C3HC4 (zinc finger)"/>
    <property type="match status" value="1"/>
</dbReference>
<evidence type="ECO:0000256" key="2">
    <source>
        <dbReference type="ARBA" id="ARBA00004514"/>
    </source>
</evidence>
<evidence type="ECO:0000256" key="3">
    <source>
        <dbReference type="ARBA" id="ARBA00004906"/>
    </source>
</evidence>
<dbReference type="InterPro" id="IPR054476">
    <property type="entry name" value="Ltn1_N"/>
</dbReference>
<keyword evidence="9 16" id="KW-0479">Metal-binding</keyword>
<dbReference type="Pfam" id="PF22999">
    <property type="entry name" value="LTN1_E3_ligase_6th"/>
    <property type="match status" value="1"/>
</dbReference>
<evidence type="ECO:0000256" key="16">
    <source>
        <dbReference type="RuleBase" id="RU367090"/>
    </source>
</evidence>
<keyword evidence="19" id="KW-1185">Reference proteome</keyword>
<dbReference type="PANTHER" id="PTHR12389">
    <property type="entry name" value="ZINC FINGER PROTEIN 294"/>
    <property type="match status" value="1"/>
</dbReference>
<dbReference type="InterPro" id="IPR039795">
    <property type="entry name" value="LTN1/Rkr1"/>
</dbReference>
<comment type="similarity">
    <text evidence="4 16">Belongs to the LTN1 family.</text>
</comment>
<proteinExistence type="inferred from homology"/>
<dbReference type="PANTHER" id="PTHR12389:SF0">
    <property type="entry name" value="E3 UBIQUITIN-PROTEIN LIGASE LISTERIN"/>
    <property type="match status" value="1"/>
</dbReference>
<evidence type="ECO:0000256" key="9">
    <source>
        <dbReference type="ARBA" id="ARBA00022723"/>
    </source>
</evidence>
<dbReference type="Pfam" id="PF23280">
    <property type="entry name" value="TPR_26"/>
    <property type="match status" value="1"/>
</dbReference>
<dbReference type="GO" id="GO:0008270">
    <property type="term" value="F:zinc ion binding"/>
    <property type="evidence" value="ECO:0007669"/>
    <property type="project" value="UniProtKB-KW"/>
</dbReference>
<dbReference type="InterPro" id="IPR057030">
    <property type="entry name" value="TPR_Rkr-1"/>
</dbReference>
<comment type="function">
    <text evidence="14">E3 ubiquitin-protein ligase component of the ribosome quality control complex (RQC), a ribosome-associated complex that mediates ubiquitination and extraction of incompletely synthesized nascent chains for proteasomal degradation. Mediates ubiquitination of proteins derived from mRNAs lacking stop codons (non-stop proteins) and other translation arrest products induced by poly-lysine sequences and tandem rare codons. Ubiquitination leads to CDC48 recruitment for extraction and degradation of the incomplete translation product. May indirectly play a role in chromatin function and transcription.</text>
</comment>
<dbReference type="SMART" id="SM01197">
    <property type="entry name" value="FANCL_C"/>
    <property type="match status" value="1"/>
</dbReference>
<keyword evidence="12 16" id="KW-0833">Ubl conjugation pathway</keyword>
<dbReference type="GO" id="GO:1990112">
    <property type="term" value="C:RQC complex"/>
    <property type="evidence" value="ECO:0007669"/>
    <property type="project" value="UniProtKB-UniRule"/>
</dbReference>
<dbReference type="GO" id="GO:0072344">
    <property type="term" value="P:rescue of stalled ribosome"/>
    <property type="evidence" value="ECO:0007669"/>
    <property type="project" value="UniProtKB-UniRule"/>
</dbReference>
<dbReference type="EC" id="2.3.2.27" evidence="5 16"/>
<dbReference type="PROSITE" id="PS50089">
    <property type="entry name" value="ZF_RING_2"/>
    <property type="match status" value="1"/>
</dbReference>
<dbReference type="UniPathway" id="UPA00143"/>
<sequence>MSKKFKSQASSSRAASGALGGFGSPFGATHSSFSAFGSSAGAVSSLSYIAEPPDLSKISESNVVVGFKNLSKKDSTTKAKALEDLQDLVVRKAEDNATLEDGFLEAWFNVYPRLSIDTSRRVRQVAHTVHGVVVSSAGKRVARLMPKVIGAWLAGLYDNDRPVMRAAQESLLQAFTTDAKRQGVWKAYQGAILEFVEDAILVQTPQTLSDDRSTRSDDMEMKHARVVATAAYVCNNLLARLSPDELEKNAEKLETILSNKKLWTFAHHDDSFVRRAIYGLLRTVLPIADSYLDWKVISSSVLSKSLAKSQSGSSLDFANMLVTLTEKHPTIWTSDYSGKKSASSRLCAPAAYWEIVTKLLQILPMEVLGSSDGYALTDAINVADAIHHAISSRDEYRPNLPAAWTCYIRTVSHLARHLTSDNDKQEFVEKKMFPILEQYHSATSNDSEWTLPPGSAISLSTECFISIINIVGKDRAVAFWKEVTGQLILAVRISEPEESATYKSSQDAICARSKRYFSWASHVLEKTSGTDGSSFVPEMLKDASRPLLESSIALLTSRNGKPYGAAAVVEDVIATEFLRGLNSDITNPFVANQLPQLVQTPSGSRLISILFLSRDTEIFKLALLKVLDTLEKSDLQKTPSAVLRNLFSSVSTEDFTASPTLRTLIQSVCTSLIEGQREDWDDLLGVFENPATPDDLKQSLAETIISHLYTQRMLMSVWHLVNKSEPTLHLFAHGQVGRNLIFRLLYLSENSEEDVEDTVTTLLRKVDGVRGEEDQANTVIEIMHRNFVSANRTLLSVDTMIEVAQDAIAASSDPSKILSQLLPTSAHWDSALKPFLELPPFSYEAVVSPLEGLVFVVPREETLDQKKPAIQVDRDANDLTAAYRLAAFTTKILSGKSLESLDEDIRNVLFTNLPLVTQLISRDLDIRGSRDTRIFHESADVDECAEVVLSSRALIKSWADTSESLFDHWDNLVEKLQGDSPKSFHLAETFVTVLTGKESWKAQQAEERLQWARRLKVQESPYALAAIIAAYHDAVVTHPLGVRLCNELVADLTSMRSDINEAIVKLVQLRLLGPQPLQQVQNQRLVILVNRLVSRLEDSQEDPALASAIALALYEVIPLIKEMYGSQWSAMFDLLRETWNMDDDEEGNNLPLINANLRLFSRLRSLSIGGESNDDLEDAWAEAEKTQSESIIEFLGRFATGSGRDLHRRIVQDLLGRTAASLPVEHLKDPSNLLTALQKGSKSIQLVSCNLYRRTIPKAMEELALEVALGEKKAELPRTLLDNFSPCPDLDHITWSSADDHDCSRLRAYFLGWAVTFDLFAHATIPVKEQFTAQIKERGFVPLFLNLIYEFLQLPNGKLIDASKMDIRGFEFDQSVSEEAEAKWFAVHLYYLCLKHLPSLATSWWNESKNKIKGPIEAWTEKYFSPLVIEDALKGVQEWASSQDWAKEEQPMEVKVSFNVKEIVASIEIDEDSPPSSICISMPTAYPLHLPVVIGRTRIAVSEKKWQSWLRNIAGAVKFQGSLIDALIIFRRNVQGALKGQTECAICYSVVSPSMKLPNKRCATCKNTFHSDCLFRWFTSSNASSCPLCRNNFIYS</sequence>
<dbReference type="InterPro" id="IPR054477">
    <property type="entry name" value="LTN1_E3_ligase_6th"/>
</dbReference>
<dbReference type="InterPro" id="IPR001841">
    <property type="entry name" value="Znf_RING"/>
</dbReference>
<name>A0A162IT33_9EURO</name>
<evidence type="ECO:0000259" key="17">
    <source>
        <dbReference type="PROSITE" id="PS50089"/>
    </source>
</evidence>
<evidence type="ECO:0000256" key="11">
    <source>
        <dbReference type="ARBA" id="ARBA00022771"/>
    </source>
</evidence>
<dbReference type="OrthoDB" id="4206171at2759"/>
<dbReference type="InterPro" id="IPR039804">
    <property type="entry name" value="RING-CH-C4HC3_LTN1"/>
</dbReference>
<gene>
    <name evidence="18" type="ORF">AAP_00273</name>
</gene>
<dbReference type="GO" id="GO:0043023">
    <property type="term" value="F:ribosomal large subunit binding"/>
    <property type="evidence" value="ECO:0007669"/>
    <property type="project" value="TreeGrafter"/>
</dbReference>
<dbReference type="GO" id="GO:1990116">
    <property type="term" value="P:ribosome-associated ubiquitin-dependent protein catabolic process"/>
    <property type="evidence" value="ECO:0007669"/>
    <property type="project" value="UniProtKB-UniRule"/>
</dbReference>
<dbReference type="GO" id="GO:0005829">
    <property type="term" value="C:cytosol"/>
    <property type="evidence" value="ECO:0007669"/>
    <property type="project" value="UniProtKB-SubCell"/>
</dbReference>
<evidence type="ECO:0000256" key="15">
    <source>
        <dbReference type="PROSITE-ProRule" id="PRU00175"/>
    </source>
</evidence>
<comment type="function">
    <text evidence="16">E3 ubiquitin-protein ligase. Component of the ribosome quality control complex (RQC), a ribosome-associated complex that mediates ubiquitination and extraction of incompletely synthesized nascent chains for proteasomal degradation.</text>
</comment>
<dbReference type="SMART" id="SM00184">
    <property type="entry name" value="RING"/>
    <property type="match status" value="1"/>
</dbReference>
<keyword evidence="10" id="KW-0677">Repeat</keyword>
<comment type="pathway">
    <text evidence="3 16">Protein modification; protein ubiquitination.</text>
</comment>
<dbReference type="GO" id="GO:0016567">
    <property type="term" value="P:protein ubiquitination"/>
    <property type="evidence" value="ECO:0007669"/>
    <property type="project" value="UniProtKB-UniPathway"/>
</dbReference>
<protein>
    <recommendedName>
        <fullName evidence="6 16">E3 ubiquitin-protein ligase listerin</fullName>
        <ecNumber evidence="5 16">2.3.2.27</ecNumber>
    </recommendedName>
    <alternativeName>
        <fullName evidence="16">RING-type E3 ubiquitin transferase listerin</fullName>
    </alternativeName>
</protein>
<dbReference type="Gene3D" id="1.25.10.10">
    <property type="entry name" value="Leucine-rich Repeat Variant"/>
    <property type="match status" value="1"/>
</dbReference>
<feature type="domain" description="RING-type" evidence="17">
    <location>
        <begin position="1544"/>
        <end position="1590"/>
    </location>
</feature>
<comment type="catalytic activity">
    <reaction evidence="1 16">
        <text>S-ubiquitinyl-[E2 ubiquitin-conjugating enzyme]-L-cysteine + [acceptor protein]-L-lysine = [E2 ubiquitin-conjugating enzyme]-L-cysteine + N(6)-ubiquitinyl-[acceptor protein]-L-lysine.</text>
        <dbReference type="EC" id="2.3.2.27"/>
    </reaction>
</comment>
<reference evidence="18 19" key="1">
    <citation type="journal article" date="2016" name="Genome Biol. Evol.">
        <title>Divergent and convergent evolution of fungal pathogenicity.</title>
        <authorList>
            <person name="Shang Y."/>
            <person name="Xiao G."/>
            <person name="Zheng P."/>
            <person name="Cen K."/>
            <person name="Zhan S."/>
            <person name="Wang C."/>
        </authorList>
    </citation>
    <scope>NUCLEOTIDE SEQUENCE [LARGE SCALE GENOMIC DNA]</scope>
    <source>
        <strain evidence="18 19">ARSEF 7405</strain>
    </source>
</reference>
<evidence type="ECO:0000256" key="14">
    <source>
        <dbReference type="ARBA" id="ARBA00055150"/>
    </source>
</evidence>
<keyword evidence="13 16" id="KW-0862">Zinc</keyword>
<evidence type="ECO:0000256" key="1">
    <source>
        <dbReference type="ARBA" id="ARBA00000900"/>
    </source>
</evidence>
<keyword evidence="7" id="KW-0963">Cytoplasm</keyword>
<dbReference type="Proteomes" id="UP000242877">
    <property type="component" value="Unassembled WGS sequence"/>
</dbReference>
<comment type="subcellular location">
    <subcellularLocation>
        <location evidence="2">Cytoplasm</location>
        <location evidence="2">Cytosol</location>
    </subcellularLocation>
</comment>
<evidence type="ECO:0000256" key="7">
    <source>
        <dbReference type="ARBA" id="ARBA00022490"/>
    </source>
</evidence>
<dbReference type="Pfam" id="PF23009">
    <property type="entry name" value="UBC_like"/>
    <property type="match status" value="1"/>
</dbReference>
<dbReference type="Pfam" id="PF22958">
    <property type="entry name" value="Ltn1_1st"/>
    <property type="match status" value="1"/>
</dbReference>
<dbReference type="InterPro" id="IPR013083">
    <property type="entry name" value="Znf_RING/FYVE/PHD"/>
</dbReference>
<dbReference type="InterPro" id="IPR011989">
    <property type="entry name" value="ARM-like"/>
</dbReference>
<evidence type="ECO:0000256" key="4">
    <source>
        <dbReference type="ARBA" id="ARBA00007997"/>
    </source>
</evidence>
<keyword evidence="11 15" id="KW-0863">Zinc-finger</keyword>
<evidence type="ECO:0000256" key="13">
    <source>
        <dbReference type="ARBA" id="ARBA00022833"/>
    </source>
</evidence>
<evidence type="ECO:0000256" key="8">
    <source>
        <dbReference type="ARBA" id="ARBA00022679"/>
    </source>
</evidence>
<evidence type="ECO:0000256" key="5">
    <source>
        <dbReference type="ARBA" id="ARBA00012483"/>
    </source>
</evidence>
<evidence type="ECO:0000256" key="12">
    <source>
        <dbReference type="ARBA" id="ARBA00022786"/>
    </source>
</evidence>
<accession>A0A162IT33</accession>
<dbReference type="Pfam" id="PF13639">
    <property type="entry name" value="zf-RING_2"/>
    <property type="match status" value="1"/>
</dbReference>
<dbReference type="InterPro" id="IPR011016">
    <property type="entry name" value="Znf_RING-CH"/>
</dbReference>
<dbReference type="EMBL" id="AZGZ01000001">
    <property type="protein sequence ID" value="KZZ98012.1"/>
    <property type="molecule type" value="Genomic_DNA"/>
</dbReference>
<evidence type="ECO:0000313" key="19">
    <source>
        <dbReference type="Proteomes" id="UP000242877"/>
    </source>
</evidence>
<dbReference type="SUPFAM" id="SSF57850">
    <property type="entry name" value="RING/U-box"/>
    <property type="match status" value="1"/>
</dbReference>
<dbReference type="GO" id="GO:0061630">
    <property type="term" value="F:ubiquitin protein ligase activity"/>
    <property type="evidence" value="ECO:0007669"/>
    <property type="project" value="UniProtKB-UniRule"/>
</dbReference>